<evidence type="ECO:0000313" key="6">
    <source>
        <dbReference type="EMBL" id="HIU22313.1"/>
    </source>
</evidence>
<proteinExistence type="predicted"/>
<evidence type="ECO:0000256" key="4">
    <source>
        <dbReference type="ARBA" id="ARBA00023136"/>
    </source>
</evidence>
<dbReference type="InterPro" id="IPR039653">
    <property type="entry name" value="Prenyltransferase"/>
</dbReference>
<feature type="transmembrane region" description="Helical" evidence="5">
    <location>
        <begin position="75"/>
        <end position="104"/>
    </location>
</feature>
<feature type="transmembrane region" description="Helical" evidence="5">
    <location>
        <begin position="133"/>
        <end position="154"/>
    </location>
</feature>
<dbReference type="InterPro" id="IPR000537">
    <property type="entry name" value="UbiA_prenyltransferase"/>
</dbReference>
<dbReference type="GO" id="GO:0016765">
    <property type="term" value="F:transferase activity, transferring alkyl or aryl (other than methyl) groups"/>
    <property type="evidence" value="ECO:0007669"/>
    <property type="project" value="InterPro"/>
</dbReference>
<dbReference type="GO" id="GO:0009247">
    <property type="term" value="P:glycolipid biosynthetic process"/>
    <property type="evidence" value="ECO:0007669"/>
    <property type="project" value="TreeGrafter"/>
</dbReference>
<reference evidence="6" key="1">
    <citation type="submission" date="2020-10" db="EMBL/GenBank/DDBJ databases">
        <authorList>
            <person name="Gilroy R."/>
        </authorList>
    </citation>
    <scope>NUCLEOTIDE SEQUENCE</scope>
    <source>
        <strain evidence="6">CHK197-8231</strain>
    </source>
</reference>
<organism evidence="6 7">
    <name type="scientific">Candidatus Fimihabitans intestinipullorum</name>
    <dbReference type="NCBI Taxonomy" id="2840820"/>
    <lineage>
        <taxon>Bacteria</taxon>
        <taxon>Bacillati</taxon>
        <taxon>Mycoplasmatota</taxon>
        <taxon>Mycoplasmatota incertae sedis</taxon>
        <taxon>Candidatus Fimihabitans</taxon>
    </lineage>
</organism>
<dbReference type="PANTHER" id="PTHR11048:SF5">
    <property type="entry name" value="DECAPRENYL-PHOSPHATE PHOSPHORIBOSYLTRANSFERASE"/>
    <property type="match status" value="1"/>
</dbReference>
<feature type="transmembrane region" description="Helical" evidence="5">
    <location>
        <begin position="110"/>
        <end position="126"/>
    </location>
</feature>
<dbReference type="GO" id="GO:0005886">
    <property type="term" value="C:plasma membrane"/>
    <property type="evidence" value="ECO:0007669"/>
    <property type="project" value="TreeGrafter"/>
</dbReference>
<dbReference type="CDD" id="cd13963">
    <property type="entry name" value="PT_UbiA_2"/>
    <property type="match status" value="1"/>
</dbReference>
<comment type="caution">
    <text evidence="6">The sequence shown here is derived from an EMBL/GenBank/DDBJ whole genome shotgun (WGS) entry which is preliminary data.</text>
</comment>
<dbReference type="Pfam" id="PF01040">
    <property type="entry name" value="UbiA"/>
    <property type="match status" value="1"/>
</dbReference>
<dbReference type="EMBL" id="DVML01000010">
    <property type="protein sequence ID" value="HIU22313.1"/>
    <property type="molecule type" value="Genomic_DNA"/>
</dbReference>
<feature type="transmembrane region" description="Helical" evidence="5">
    <location>
        <begin position="12"/>
        <end position="28"/>
    </location>
</feature>
<accession>A0A9D1L3V9</accession>
<dbReference type="Gene3D" id="1.10.357.140">
    <property type="entry name" value="UbiA prenyltransferase"/>
    <property type="match status" value="1"/>
</dbReference>
<reference evidence="6" key="2">
    <citation type="journal article" date="2021" name="PeerJ">
        <title>Extensive microbial diversity within the chicken gut microbiome revealed by metagenomics and culture.</title>
        <authorList>
            <person name="Gilroy R."/>
            <person name="Ravi A."/>
            <person name="Getino M."/>
            <person name="Pursley I."/>
            <person name="Horton D.L."/>
            <person name="Alikhan N.F."/>
            <person name="Baker D."/>
            <person name="Gharbi K."/>
            <person name="Hall N."/>
            <person name="Watson M."/>
            <person name="Adriaenssens E.M."/>
            <person name="Foster-Nyarko E."/>
            <person name="Jarju S."/>
            <person name="Secka A."/>
            <person name="Antonio M."/>
            <person name="Oren A."/>
            <person name="Chaudhuri R.R."/>
            <person name="La Ragione R."/>
            <person name="Hildebrand F."/>
            <person name="Pallen M.J."/>
        </authorList>
    </citation>
    <scope>NUCLEOTIDE SEQUENCE</scope>
    <source>
        <strain evidence="6">CHK197-8231</strain>
    </source>
</reference>
<feature type="transmembrane region" description="Helical" evidence="5">
    <location>
        <begin position="34"/>
        <end position="55"/>
    </location>
</feature>
<evidence type="ECO:0000256" key="1">
    <source>
        <dbReference type="ARBA" id="ARBA00004141"/>
    </source>
</evidence>
<dbReference type="Proteomes" id="UP000824087">
    <property type="component" value="Unassembled WGS sequence"/>
</dbReference>
<feature type="transmembrane region" description="Helical" evidence="5">
    <location>
        <begin position="272"/>
        <end position="289"/>
    </location>
</feature>
<comment type="subcellular location">
    <subcellularLocation>
        <location evidence="1">Membrane</location>
        <topology evidence="1">Multi-pass membrane protein</topology>
    </subcellularLocation>
</comment>
<keyword evidence="2 5" id="KW-0812">Transmembrane</keyword>
<evidence type="ECO:0000256" key="3">
    <source>
        <dbReference type="ARBA" id="ARBA00022989"/>
    </source>
</evidence>
<feature type="transmembrane region" description="Helical" evidence="5">
    <location>
        <begin position="160"/>
        <end position="177"/>
    </location>
</feature>
<feature type="transmembrane region" description="Helical" evidence="5">
    <location>
        <begin position="235"/>
        <end position="252"/>
    </location>
</feature>
<name>A0A9D1L3V9_9BACT</name>
<evidence type="ECO:0000313" key="7">
    <source>
        <dbReference type="Proteomes" id="UP000824087"/>
    </source>
</evidence>
<protein>
    <submittedName>
        <fullName evidence="6">UbiA prenyltransferase family protein</fullName>
    </submittedName>
</protein>
<dbReference type="InterPro" id="IPR044878">
    <property type="entry name" value="UbiA_sf"/>
</dbReference>
<evidence type="ECO:0000256" key="2">
    <source>
        <dbReference type="ARBA" id="ARBA00022692"/>
    </source>
</evidence>
<sequence length="290" mass="33278">MKQYLKLIRVKHWLKNGLVFLPLFFSMNLCNIQYLSLCFLAFVIFSLSSSVVYVLNDMADVEKDKLHPIKKNRPLASGAISMAQAKIVIVILCILIAFMMGLLYWNDPNFFIILIPIVYIILNLLYSKWLKHISIIDVVILVSGFVLRVMYGGVVVDVVVSKYLYLMIIFGSFYLGFGKRRNEMIKNGKKSRKVLEAYNQAFLDKNMYVCLALAIVSYSLWCVDPMTIARTGHDYLFWTIPILMVILQLYSLNIEGSSHGDPIEVVLSDKRLLVVIVLYIFVMTGLLYLI</sequence>
<keyword evidence="4 5" id="KW-0472">Membrane</keyword>
<keyword evidence="3 5" id="KW-1133">Transmembrane helix</keyword>
<evidence type="ECO:0000256" key="5">
    <source>
        <dbReference type="SAM" id="Phobius"/>
    </source>
</evidence>
<dbReference type="PANTHER" id="PTHR11048">
    <property type="entry name" value="PRENYLTRANSFERASES"/>
    <property type="match status" value="1"/>
</dbReference>
<gene>
    <name evidence="6" type="ORF">IAD49_01890</name>
</gene>
<dbReference type="AlphaFoldDB" id="A0A9D1L3V9"/>